<dbReference type="Proteomes" id="UP000184092">
    <property type="component" value="Unassembled WGS sequence"/>
</dbReference>
<proteinExistence type="predicted"/>
<accession>A0A1M7PB03</accession>
<sequence length="107" mass="12231">MKLIYTITIWLFLFLGLGHCIFTFKRYSTIEANSLWFFSAALGVIFGGLINYINLKEASPLTNSITLGVNVFQFLFYCVLAYNIQKPIIFVALIFAFLLLVFSIINK</sequence>
<dbReference type="EMBL" id="FRCL01000015">
    <property type="protein sequence ID" value="SHN13480.1"/>
    <property type="molecule type" value="Genomic_DNA"/>
</dbReference>
<name>A0A1M7PB03_9FLAO</name>
<dbReference type="AlphaFoldDB" id="A0A1M7PB03"/>
<keyword evidence="3" id="KW-1185">Reference proteome</keyword>
<evidence type="ECO:0000313" key="2">
    <source>
        <dbReference type="EMBL" id="SHN13480.1"/>
    </source>
</evidence>
<evidence type="ECO:0000313" key="3">
    <source>
        <dbReference type="Proteomes" id="UP000184092"/>
    </source>
</evidence>
<gene>
    <name evidence="2" type="ORF">SAMN05216269_1157</name>
</gene>
<feature type="transmembrane region" description="Helical" evidence="1">
    <location>
        <begin position="65"/>
        <end position="82"/>
    </location>
</feature>
<keyword evidence="1" id="KW-1133">Transmembrane helix</keyword>
<dbReference type="RefSeq" id="WP_167365589.1">
    <property type="nucleotide sequence ID" value="NZ_FRCL01000015.1"/>
</dbReference>
<organism evidence="2 3">
    <name type="scientific">Flavobacterium xinjiangense</name>
    <dbReference type="NCBI Taxonomy" id="178356"/>
    <lineage>
        <taxon>Bacteria</taxon>
        <taxon>Pseudomonadati</taxon>
        <taxon>Bacteroidota</taxon>
        <taxon>Flavobacteriia</taxon>
        <taxon>Flavobacteriales</taxon>
        <taxon>Flavobacteriaceae</taxon>
        <taxon>Flavobacterium</taxon>
    </lineage>
</organism>
<keyword evidence="1" id="KW-0472">Membrane</keyword>
<keyword evidence="1" id="KW-0812">Transmembrane</keyword>
<reference evidence="3" key="1">
    <citation type="submission" date="2016-11" db="EMBL/GenBank/DDBJ databases">
        <authorList>
            <person name="Varghese N."/>
            <person name="Submissions S."/>
        </authorList>
    </citation>
    <scope>NUCLEOTIDE SEQUENCE [LARGE SCALE GENOMIC DNA]</scope>
    <source>
        <strain evidence="3">CGMCC 1.2749</strain>
    </source>
</reference>
<protein>
    <submittedName>
        <fullName evidence="2">Uncharacterized protein</fullName>
    </submittedName>
</protein>
<feature type="transmembrane region" description="Helical" evidence="1">
    <location>
        <begin position="34"/>
        <end position="53"/>
    </location>
</feature>
<dbReference type="STRING" id="178356.SAMN05216269_1157"/>
<evidence type="ECO:0000256" key="1">
    <source>
        <dbReference type="SAM" id="Phobius"/>
    </source>
</evidence>
<feature type="transmembrane region" description="Helical" evidence="1">
    <location>
        <begin position="88"/>
        <end position="105"/>
    </location>
</feature>